<feature type="region of interest" description="Disordered" evidence="1">
    <location>
        <begin position="248"/>
        <end position="305"/>
    </location>
</feature>
<gene>
    <name evidence="2" type="primary">ENOD12A</name>
    <name evidence="2" type="ORF">CFP56_005731</name>
</gene>
<feature type="compositionally biased region" description="Pro residues" evidence="1">
    <location>
        <begin position="251"/>
        <end position="277"/>
    </location>
</feature>
<comment type="caution">
    <text evidence="2">The sequence shown here is derived from an EMBL/GenBank/DDBJ whole genome shotgun (WGS) entry which is preliminary data.</text>
</comment>
<evidence type="ECO:0000256" key="1">
    <source>
        <dbReference type="SAM" id="MobiDB-lite"/>
    </source>
</evidence>
<protein>
    <submittedName>
        <fullName evidence="2">Early nodulin-12a</fullName>
    </submittedName>
</protein>
<organism evidence="2 3">
    <name type="scientific">Quercus suber</name>
    <name type="common">Cork oak</name>
    <dbReference type="NCBI Taxonomy" id="58331"/>
    <lineage>
        <taxon>Eukaryota</taxon>
        <taxon>Viridiplantae</taxon>
        <taxon>Streptophyta</taxon>
        <taxon>Embryophyta</taxon>
        <taxon>Tracheophyta</taxon>
        <taxon>Spermatophyta</taxon>
        <taxon>Magnoliopsida</taxon>
        <taxon>eudicotyledons</taxon>
        <taxon>Gunneridae</taxon>
        <taxon>Pentapetalae</taxon>
        <taxon>rosids</taxon>
        <taxon>fabids</taxon>
        <taxon>Fagales</taxon>
        <taxon>Fagaceae</taxon>
        <taxon>Quercus</taxon>
    </lineage>
</organism>
<proteinExistence type="predicted"/>
<name>A0AAW0LCG2_QUESU</name>
<reference evidence="2 3" key="1">
    <citation type="journal article" date="2018" name="Sci. Data">
        <title>The draft genome sequence of cork oak.</title>
        <authorList>
            <person name="Ramos A.M."/>
            <person name="Usie A."/>
            <person name="Barbosa P."/>
            <person name="Barros P.M."/>
            <person name="Capote T."/>
            <person name="Chaves I."/>
            <person name="Simoes F."/>
            <person name="Abreu I."/>
            <person name="Carrasquinho I."/>
            <person name="Faro C."/>
            <person name="Guimaraes J.B."/>
            <person name="Mendonca D."/>
            <person name="Nobrega F."/>
            <person name="Rodrigues L."/>
            <person name="Saibo N.J.M."/>
            <person name="Varela M.C."/>
            <person name="Egas C."/>
            <person name="Matos J."/>
            <person name="Miguel C.M."/>
            <person name="Oliveira M.M."/>
            <person name="Ricardo C.P."/>
            <person name="Goncalves S."/>
        </authorList>
    </citation>
    <scope>NUCLEOTIDE SEQUENCE [LARGE SCALE GENOMIC DNA]</scope>
    <source>
        <strain evidence="3">cv. HL8</strain>
    </source>
</reference>
<sequence length="305" mass="34644">MSVSLAVMTFNLHEDQPPDSPNSWEKRRDLCISVITSYSPVILCTQQGVKSQLDYLHQCLSGYLDLPRRKRPVVDSFCVLNPPLYTTGKLGGRDAMCCHINNCYLMCPLCNLVQNDCDTLFLFRGQTRLLMAFLVLAFREHGVVGDMRDVWPNARVRKNASLIRTYHGFKGDKQGALEYLKLIFRALCLCWDRQTQDLHIDWILFRGRSLIPVSCEVVSDNIDGYYPSSHYPIFAEFMLPRTVRALEPPAREPPTLEPPTREPPTLEPPTQEPPALEPPAREPPTLESPAREPPTLESPAREPPT</sequence>
<dbReference type="EMBL" id="PKMF04000133">
    <property type="protein sequence ID" value="KAK7848023.1"/>
    <property type="molecule type" value="Genomic_DNA"/>
</dbReference>
<keyword evidence="3" id="KW-1185">Reference proteome</keyword>
<evidence type="ECO:0000313" key="2">
    <source>
        <dbReference type="EMBL" id="KAK7848023.1"/>
    </source>
</evidence>
<accession>A0AAW0LCG2</accession>
<dbReference type="InterPro" id="IPR036691">
    <property type="entry name" value="Endo/exonu/phosph_ase_sf"/>
</dbReference>
<dbReference type="Proteomes" id="UP000237347">
    <property type="component" value="Unassembled WGS sequence"/>
</dbReference>
<evidence type="ECO:0000313" key="3">
    <source>
        <dbReference type="Proteomes" id="UP000237347"/>
    </source>
</evidence>
<dbReference type="AlphaFoldDB" id="A0AAW0LCG2"/>
<dbReference type="Gene3D" id="3.60.10.10">
    <property type="entry name" value="Endonuclease/exonuclease/phosphatase"/>
    <property type="match status" value="2"/>
</dbReference>
<dbReference type="SUPFAM" id="SSF56219">
    <property type="entry name" value="DNase I-like"/>
    <property type="match status" value="1"/>
</dbReference>